<dbReference type="InterPro" id="IPR026136">
    <property type="entry name" value="RIPOR3"/>
</dbReference>
<dbReference type="InterPro" id="IPR013320">
    <property type="entry name" value="ConA-like_dom_sf"/>
</dbReference>
<dbReference type="Proteomes" id="UP001476798">
    <property type="component" value="Unassembled WGS sequence"/>
</dbReference>
<proteinExistence type="inferred from homology"/>
<dbReference type="PANTHER" id="PTHR15829:SF15">
    <property type="entry name" value="RIPOR FAMILY MEMBER 3"/>
    <property type="match status" value="1"/>
</dbReference>
<dbReference type="InterPro" id="IPR031780">
    <property type="entry name" value="FAM65_N"/>
</dbReference>
<evidence type="ECO:0000256" key="2">
    <source>
        <dbReference type="SAM" id="Coils"/>
    </source>
</evidence>
<accession>A0ABV0NK62</accession>
<dbReference type="EMBL" id="JAHRIO010040971">
    <property type="protein sequence ID" value="MEQ2171783.1"/>
    <property type="molecule type" value="Genomic_DNA"/>
</dbReference>
<gene>
    <name evidence="4" type="ORF">GOODEAATRI_014213</name>
</gene>
<evidence type="ECO:0000259" key="3">
    <source>
        <dbReference type="SMART" id="SM00589"/>
    </source>
</evidence>
<dbReference type="Pfam" id="PF13765">
    <property type="entry name" value="PRY"/>
    <property type="match status" value="1"/>
</dbReference>
<dbReference type="InterPro" id="IPR006574">
    <property type="entry name" value="PRY"/>
</dbReference>
<protein>
    <recommendedName>
        <fullName evidence="3">SPRY-associated domain-containing protein</fullName>
    </recommendedName>
</protein>
<organism evidence="4 5">
    <name type="scientific">Goodea atripinnis</name>
    <dbReference type="NCBI Taxonomy" id="208336"/>
    <lineage>
        <taxon>Eukaryota</taxon>
        <taxon>Metazoa</taxon>
        <taxon>Chordata</taxon>
        <taxon>Craniata</taxon>
        <taxon>Vertebrata</taxon>
        <taxon>Euteleostomi</taxon>
        <taxon>Actinopterygii</taxon>
        <taxon>Neopterygii</taxon>
        <taxon>Teleostei</taxon>
        <taxon>Neoteleostei</taxon>
        <taxon>Acanthomorphata</taxon>
        <taxon>Ovalentaria</taxon>
        <taxon>Atherinomorphae</taxon>
        <taxon>Cyprinodontiformes</taxon>
        <taxon>Goodeidae</taxon>
        <taxon>Goodea</taxon>
    </lineage>
</organism>
<dbReference type="PANTHER" id="PTHR15829">
    <property type="entry name" value="PROTEIN KINASE PKN/PRK1, EFFECTOR"/>
    <property type="match status" value="1"/>
</dbReference>
<feature type="domain" description="SPRY-associated" evidence="3">
    <location>
        <begin position="385"/>
        <end position="434"/>
    </location>
</feature>
<comment type="caution">
    <text evidence="4">The sequence shown here is derived from an EMBL/GenBank/DDBJ whole genome shotgun (WGS) entry which is preliminary data.</text>
</comment>
<keyword evidence="2" id="KW-0175">Coiled coil</keyword>
<feature type="non-terminal residue" evidence="4">
    <location>
        <position position="1"/>
    </location>
</feature>
<evidence type="ECO:0000256" key="1">
    <source>
        <dbReference type="ARBA" id="ARBA00005744"/>
    </source>
</evidence>
<keyword evidence="5" id="KW-1185">Reference proteome</keyword>
<comment type="similarity">
    <text evidence="1">Belongs to the RIPOR family.</text>
</comment>
<dbReference type="Pfam" id="PF15903">
    <property type="entry name" value="PL48"/>
    <property type="match status" value="2"/>
</dbReference>
<dbReference type="SUPFAM" id="SSF49899">
    <property type="entry name" value="Concanavalin A-like lectins/glucanases"/>
    <property type="match status" value="1"/>
</dbReference>
<evidence type="ECO:0000313" key="4">
    <source>
        <dbReference type="EMBL" id="MEQ2171783.1"/>
    </source>
</evidence>
<name>A0ABV0NK62_9TELE</name>
<sequence length="507" mass="56759">EIKVLERYIRRLEFQISKVEELYETYCIQWKLCQGAVNMKRAFSLSPSTRASRESLLELGRNHRHSVQLNILILPHLSNPSLRCSCCSVQDMSTMEGDLEILLGELHIKMKGKSESSAQLISFTSSSSPSCKHTFSLAGLIGFARLCPGDQYEVTEAKGLGWLLVGMVTCASVDFFVARPQLMLVDITELGTIKLQLEVTWNPFDGSEKMRPLSVSKQSGSSRKGSIYSWTAPNTPSFTEKYFTIVADNGPAWRHEPNKAIKVAEDTRITDQAAEKGPKEMELLPHKTPRFYTAEEEASLAAQREEVQRKSEMINEKMEALTREMVALSDAVRSAEKNLRAKDVSFLLNYKAAVERVQCCHLLDDPQLPSGALIDQPNIWNNMISYTPFLDPNTAGAHLILSVALTAMRDGPYQLLPNNPERFDIRHSVLRALTQGITAGIRVNLDWTREKQSFSNLDTNKRIHTFTEKMFPVINSTSKATILPAKISVCSLAEDIRAAGSSKSKRT</sequence>
<evidence type="ECO:0000313" key="5">
    <source>
        <dbReference type="Proteomes" id="UP001476798"/>
    </source>
</evidence>
<feature type="coiled-coil region" evidence="2">
    <location>
        <begin position="300"/>
        <end position="338"/>
    </location>
</feature>
<reference evidence="4 5" key="1">
    <citation type="submission" date="2021-06" db="EMBL/GenBank/DDBJ databases">
        <authorList>
            <person name="Palmer J.M."/>
        </authorList>
    </citation>
    <scope>NUCLEOTIDE SEQUENCE [LARGE SCALE GENOMIC DNA]</scope>
    <source>
        <strain evidence="4 5">GA_2019</strain>
        <tissue evidence="4">Muscle</tissue>
    </source>
</reference>
<dbReference type="SMART" id="SM00589">
    <property type="entry name" value="PRY"/>
    <property type="match status" value="1"/>
</dbReference>